<proteinExistence type="predicted"/>
<evidence type="ECO:0000313" key="1">
    <source>
        <dbReference type="EMBL" id="SNS22559.1"/>
    </source>
</evidence>
<dbReference type="PROSITE" id="PS51257">
    <property type="entry name" value="PROKAR_LIPOPROTEIN"/>
    <property type="match status" value="1"/>
</dbReference>
<dbReference type="Pfam" id="PF17170">
    <property type="entry name" value="DUF5128"/>
    <property type="match status" value="1"/>
</dbReference>
<keyword evidence="2" id="KW-1185">Reference proteome</keyword>
<dbReference type="Proteomes" id="UP000198480">
    <property type="component" value="Unassembled WGS sequence"/>
</dbReference>
<organism evidence="1 2">
    <name type="scientific">Belliella buryatensis</name>
    <dbReference type="NCBI Taxonomy" id="1500549"/>
    <lineage>
        <taxon>Bacteria</taxon>
        <taxon>Pseudomonadati</taxon>
        <taxon>Bacteroidota</taxon>
        <taxon>Cytophagia</taxon>
        <taxon>Cytophagales</taxon>
        <taxon>Cyclobacteriaceae</taxon>
        <taxon>Belliella</taxon>
    </lineage>
</organism>
<reference evidence="2" key="1">
    <citation type="submission" date="2017-06" db="EMBL/GenBank/DDBJ databases">
        <authorList>
            <person name="Varghese N."/>
            <person name="Submissions S."/>
        </authorList>
    </citation>
    <scope>NUCLEOTIDE SEQUENCE [LARGE SCALE GENOMIC DNA]</scope>
    <source>
        <strain evidence="2">5C</strain>
    </source>
</reference>
<protein>
    <submittedName>
        <fullName evidence="1">6-bladed beta-propeller protein</fullName>
    </submittedName>
</protein>
<dbReference type="EMBL" id="FZOK01000005">
    <property type="protein sequence ID" value="SNS22559.1"/>
    <property type="molecule type" value="Genomic_DNA"/>
</dbReference>
<evidence type="ECO:0000313" key="2">
    <source>
        <dbReference type="Proteomes" id="UP000198480"/>
    </source>
</evidence>
<sequence length="387" mass="45734">MKKHLNFFLYAIISSFLISCSKDSSSNAIRIDLDQGEAYLASEIFEELDYVLLDYPDEKPIVNAFKMLFTDDHIIVESRENASIFIFDNVGNLENMIRNYGDGPGEFRIFDGMSLVGNDQIRVDVGYLKKSLVFDFKGNLLEETKNQIAEFVYHGQDFMLKHFPYGELNEQYTFIRTSEVDTVGFVPVRKGTEQMIPFGYVHTYLKGPSNDIYFLEHFTNNVYFFNQDGYLRDSIVFDFGKYQTDWETKVRLGKDTKAYTEYFIENKKISYVSSFFPLPFGYFLSATYDYKRPHWIFLDFDLNIRKMISGIENDIDQFPLRQLSWTYHEDWIIYQMDSRTFFNSYVETFQGQSVDTKNVNLHAFFNQKKDVLKEEKIVLVKMRLKQF</sequence>
<dbReference type="RefSeq" id="WP_089239351.1">
    <property type="nucleotide sequence ID" value="NZ_FZOK01000005.1"/>
</dbReference>
<name>A0A239CRJ3_9BACT</name>
<dbReference type="AlphaFoldDB" id="A0A239CRJ3"/>
<dbReference type="OrthoDB" id="1098767at2"/>
<gene>
    <name evidence="1" type="ORF">SAMN06295967_105185</name>
</gene>
<accession>A0A239CRJ3</accession>